<evidence type="ECO:0008006" key="3">
    <source>
        <dbReference type="Google" id="ProtNLM"/>
    </source>
</evidence>
<dbReference type="Proteomes" id="UP001321760">
    <property type="component" value="Unassembled WGS sequence"/>
</dbReference>
<sequence>MLQLERFSFPTGGRLVLGSDGGPSGIGSMRQVDHKAMLDRWFVHKDPDEDPVHVEILPTSDPKAYYTTMLDVQPEEQNAFAKGAAMLLRQLISWIPKPDESHPFVLAHPDFDIQNLIVPKDGDLQGIIEWACIVAVPRTIGNERYPGWLTHDWDLTRLCTDIKSP</sequence>
<reference evidence="1" key="2">
    <citation type="submission" date="2023-05" db="EMBL/GenBank/DDBJ databases">
        <authorList>
            <consortium name="Lawrence Berkeley National Laboratory"/>
            <person name="Steindorff A."/>
            <person name="Hensen N."/>
            <person name="Bonometti L."/>
            <person name="Westerberg I."/>
            <person name="Brannstrom I.O."/>
            <person name="Guillou S."/>
            <person name="Cros-Aarteil S."/>
            <person name="Calhoun S."/>
            <person name="Haridas S."/>
            <person name="Kuo A."/>
            <person name="Mondo S."/>
            <person name="Pangilinan J."/>
            <person name="Riley R."/>
            <person name="Labutti K."/>
            <person name="Andreopoulos B."/>
            <person name="Lipzen A."/>
            <person name="Chen C."/>
            <person name="Yanf M."/>
            <person name="Daum C."/>
            <person name="Ng V."/>
            <person name="Clum A."/>
            <person name="Ohm R."/>
            <person name="Martin F."/>
            <person name="Silar P."/>
            <person name="Natvig D."/>
            <person name="Lalanne C."/>
            <person name="Gautier V."/>
            <person name="Ament-Velasquez S.L."/>
            <person name="Kruys A."/>
            <person name="Hutchinson M.I."/>
            <person name="Powell A.J."/>
            <person name="Barry K."/>
            <person name="Miller A.N."/>
            <person name="Grigoriev I.V."/>
            <person name="Debuchy R."/>
            <person name="Gladieux P."/>
            <person name="Thoren M.H."/>
            <person name="Johannesson H."/>
        </authorList>
    </citation>
    <scope>NUCLEOTIDE SEQUENCE</scope>
    <source>
        <strain evidence="1">PSN243</strain>
    </source>
</reference>
<evidence type="ECO:0000313" key="1">
    <source>
        <dbReference type="EMBL" id="KAK4445499.1"/>
    </source>
</evidence>
<accession>A0AAV9GBJ2</accession>
<gene>
    <name evidence="1" type="ORF">QBC34DRAFT_384299</name>
</gene>
<name>A0AAV9GBJ2_9PEZI</name>
<organism evidence="1 2">
    <name type="scientific">Podospora aff. communis PSN243</name>
    <dbReference type="NCBI Taxonomy" id="3040156"/>
    <lineage>
        <taxon>Eukaryota</taxon>
        <taxon>Fungi</taxon>
        <taxon>Dikarya</taxon>
        <taxon>Ascomycota</taxon>
        <taxon>Pezizomycotina</taxon>
        <taxon>Sordariomycetes</taxon>
        <taxon>Sordariomycetidae</taxon>
        <taxon>Sordariales</taxon>
        <taxon>Podosporaceae</taxon>
        <taxon>Podospora</taxon>
    </lineage>
</organism>
<dbReference type="EMBL" id="MU865965">
    <property type="protein sequence ID" value="KAK4445499.1"/>
    <property type="molecule type" value="Genomic_DNA"/>
</dbReference>
<evidence type="ECO:0000313" key="2">
    <source>
        <dbReference type="Proteomes" id="UP001321760"/>
    </source>
</evidence>
<protein>
    <recommendedName>
        <fullName evidence="3">Aminoglycoside phosphotransferase domain-containing protein</fullName>
    </recommendedName>
</protein>
<reference evidence="1" key="1">
    <citation type="journal article" date="2023" name="Mol. Phylogenet. Evol.">
        <title>Genome-scale phylogeny and comparative genomics of the fungal order Sordariales.</title>
        <authorList>
            <person name="Hensen N."/>
            <person name="Bonometti L."/>
            <person name="Westerberg I."/>
            <person name="Brannstrom I.O."/>
            <person name="Guillou S."/>
            <person name="Cros-Aarteil S."/>
            <person name="Calhoun S."/>
            <person name="Haridas S."/>
            <person name="Kuo A."/>
            <person name="Mondo S."/>
            <person name="Pangilinan J."/>
            <person name="Riley R."/>
            <person name="LaButti K."/>
            <person name="Andreopoulos B."/>
            <person name="Lipzen A."/>
            <person name="Chen C."/>
            <person name="Yan M."/>
            <person name="Daum C."/>
            <person name="Ng V."/>
            <person name="Clum A."/>
            <person name="Steindorff A."/>
            <person name="Ohm R.A."/>
            <person name="Martin F."/>
            <person name="Silar P."/>
            <person name="Natvig D.O."/>
            <person name="Lalanne C."/>
            <person name="Gautier V."/>
            <person name="Ament-Velasquez S.L."/>
            <person name="Kruys A."/>
            <person name="Hutchinson M.I."/>
            <person name="Powell A.J."/>
            <person name="Barry K."/>
            <person name="Miller A.N."/>
            <person name="Grigoriev I.V."/>
            <person name="Debuchy R."/>
            <person name="Gladieux P."/>
            <person name="Hiltunen Thoren M."/>
            <person name="Johannesson H."/>
        </authorList>
    </citation>
    <scope>NUCLEOTIDE SEQUENCE</scope>
    <source>
        <strain evidence="1">PSN243</strain>
    </source>
</reference>
<keyword evidence="2" id="KW-1185">Reference proteome</keyword>
<dbReference type="AlphaFoldDB" id="A0AAV9GBJ2"/>
<proteinExistence type="predicted"/>
<comment type="caution">
    <text evidence="1">The sequence shown here is derived from an EMBL/GenBank/DDBJ whole genome shotgun (WGS) entry which is preliminary data.</text>
</comment>